<keyword evidence="3" id="KW-1003">Cell membrane</keyword>
<name>A0A840DJQ0_9MICO</name>
<dbReference type="InterPro" id="IPR011014">
    <property type="entry name" value="MscS_channel_TM-2"/>
</dbReference>
<dbReference type="PANTHER" id="PTHR30460:SF0">
    <property type="entry name" value="MODERATE CONDUCTANCE MECHANOSENSITIVE CHANNEL YBIO"/>
    <property type="match status" value="1"/>
</dbReference>
<dbReference type="SUPFAM" id="SSF82861">
    <property type="entry name" value="Mechanosensitive channel protein MscS (YggB), transmembrane region"/>
    <property type="match status" value="1"/>
</dbReference>
<evidence type="ECO:0000256" key="3">
    <source>
        <dbReference type="ARBA" id="ARBA00022475"/>
    </source>
</evidence>
<evidence type="ECO:0000256" key="7">
    <source>
        <dbReference type="SAM" id="Phobius"/>
    </source>
</evidence>
<dbReference type="Gene3D" id="3.30.70.100">
    <property type="match status" value="1"/>
</dbReference>
<keyword evidence="4 7" id="KW-0812">Transmembrane</keyword>
<organism evidence="10 11">
    <name type="scientific">Canibacter oris</name>
    <dbReference type="NCBI Taxonomy" id="1365628"/>
    <lineage>
        <taxon>Bacteria</taxon>
        <taxon>Bacillati</taxon>
        <taxon>Actinomycetota</taxon>
        <taxon>Actinomycetes</taxon>
        <taxon>Micrococcales</taxon>
        <taxon>Microbacteriaceae</taxon>
        <taxon>Canibacter</taxon>
    </lineage>
</organism>
<comment type="caution">
    <text evidence="10">The sequence shown here is derived from an EMBL/GenBank/DDBJ whole genome shotgun (WGS) entry which is preliminary data.</text>
</comment>
<comment type="subcellular location">
    <subcellularLocation>
        <location evidence="1">Cell membrane</location>
        <topology evidence="1">Multi-pass membrane protein</topology>
    </subcellularLocation>
</comment>
<evidence type="ECO:0000313" key="11">
    <source>
        <dbReference type="Proteomes" id="UP000571183"/>
    </source>
</evidence>
<dbReference type="AlphaFoldDB" id="A0A840DJQ0"/>
<sequence>MEELWLTIKNFFVENEAAWRILLFVVLACIIWWIVRTLISRGVQQVVRGVKKSQMTDSTKEISTVGLVRERAIQRTRTIGAVANSVLTWVVVVVALILILHQVGIDLTANLASAGFIGAALAFGAQSIVKDVLNGIFMVFEDQLGVGDWVSIGNVEGTVEDVGIRVTQVRAIDGTLWFIRNGEILELGNSSQGYGQAIIDITVSTDNDLDAVQEAALAATQNVIESAEYRRKVTGKPEIWGVQSVYGDRVTLRFGVRTRAEAQWALQRAVRKEINDEFSKRGIVLANQLPDGLLGPQQ</sequence>
<dbReference type="Gene3D" id="2.30.30.60">
    <property type="match status" value="1"/>
</dbReference>
<evidence type="ECO:0000256" key="4">
    <source>
        <dbReference type="ARBA" id="ARBA00022692"/>
    </source>
</evidence>
<keyword evidence="5 7" id="KW-1133">Transmembrane helix</keyword>
<proteinExistence type="inferred from homology"/>
<feature type="transmembrane region" description="Helical" evidence="7">
    <location>
        <begin position="107"/>
        <end position="129"/>
    </location>
</feature>
<dbReference type="SUPFAM" id="SSF82689">
    <property type="entry name" value="Mechanosensitive channel protein MscS (YggB), C-terminal domain"/>
    <property type="match status" value="1"/>
</dbReference>
<dbReference type="SUPFAM" id="SSF50182">
    <property type="entry name" value="Sm-like ribonucleoproteins"/>
    <property type="match status" value="1"/>
</dbReference>
<evidence type="ECO:0000256" key="1">
    <source>
        <dbReference type="ARBA" id="ARBA00004651"/>
    </source>
</evidence>
<dbReference type="InterPro" id="IPR006685">
    <property type="entry name" value="MscS_channel_2nd"/>
</dbReference>
<evidence type="ECO:0000259" key="8">
    <source>
        <dbReference type="Pfam" id="PF00924"/>
    </source>
</evidence>
<dbReference type="InterPro" id="IPR010920">
    <property type="entry name" value="LSM_dom_sf"/>
</dbReference>
<dbReference type="RefSeq" id="WP_183304877.1">
    <property type="nucleotide sequence ID" value="NZ_JACIFD010000012.1"/>
</dbReference>
<accession>A0A840DJQ0</accession>
<feature type="transmembrane region" description="Helical" evidence="7">
    <location>
        <begin position="79"/>
        <end position="101"/>
    </location>
</feature>
<dbReference type="EMBL" id="JACIFD010000012">
    <property type="protein sequence ID" value="MBB4071933.1"/>
    <property type="molecule type" value="Genomic_DNA"/>
</dbReference>
<feature type="transmembrane region" description="Helical" evidence="7">
    <location>
        <begin position="17"/>
        <end position="35"/>
    </location>
</feature>
<dbReference type="InterPro" id="IPR045276">
    <property type="entry name" value="YbiO_bact"/>
</dbReference>
<keyword evidence="6 7" id="KW-0472">Membrane</keyword>
<evidence type="ECO:0000256" key="2">
    <source>
        <dbReference type="ARBA" id="ARBA00008017"/>
    </source>
</evidence>
<dbReference type="GO" id="GO:0008381">
    <property type="term" value="F:mechanosensitive monoatomic ion channel activity"/>
    <property type="evidence" value="ECO:0007669"/>
    <property type="project" value="InterPro"/>
</dbReference>
<dbReference type="GO" id="GO:0005886">
    <property type="term" value="C:plasma membrane"/>
    <property type="evidence" value="ECO:0007669"/>
    <property type="project" value="UniProtKB-SubCell"/>
</dbReference>
<evidence type="ECO:0000313" key="10">
    <source>
        <dbReference type="EMBL" id="MBB4071933.1"/>
    </source>
</evidence>
<keyword evidence="11" id="KW-1185">Reference proteome</keyword>
<evidence type="ECO:0000256" key="5">
    <source>
        <dbReference type="ARBA" id="ARBA00022989"/>
    </source>
</evidence>
<evidence type="ECO:0000256" key="6">
    <source>
        <dbReference type="ARBA" id="ARBA00023136"/>
    </source>
</evidence>
<dbReference type="InterPro" id="IPR023408">
    <property type="entry name" value="MscS_beta-dom_sf"/>
</dbReference>
<feature type="domain" description="Mechanosensitive ion channel MscS" evidence="8">
    <location>
        <begin position="128"/>
        <end position="186"/>
    </location>
</feature>
<dbReference type="Proteomes" id="UP000571183">
    <property type="component" value="Unassembled WGS sequence"/>
</dbReference>
<dbReference type="Pfam" id="PF00924">
    <property type="entry name" value="MS_channel_2nd"/>
    <property type="match status" value="1"/>
</dbReference>
<dbReference type="Pfam" id="PF21088">
    <property type="entry name" value="MS_channel_1st"/>
    <property type="match status" value="1"/>
</dbReference>
<evidence type="ECO:0000259" key="9">
    <source>
        <dbReference type="Pfam" id="PF21088"/>
    </source>
</evidence>
<comment type="similarity">
    <text evidence="2">Belongs to the MscS (TC 1.A.23) family.</text>
</comment>
<dbReference type="FunFam" id="2.30.30.60:FF:000001">
    <property type="entry name" value="MscS Mechanosensitive ion channel"/>
    <property type="match status" value="1"/>
</dbReference>
<dbReference type="Gene3D" id="1.10.287.1260">
    <property type="match status" value="1"/>
</dbReference>
<dbReference type="PANTHER" id="PTHR30460">
    <property type="entry name" value="MODERATE CONDUCTANCE MECHANOSENSITIVE CHANNEL YBIO"/>
    <property type="match status" value="1"/>
</dbReference>
<dbReference type="InterPro" id="IPR011066">
    <property type="entry name" value="MscS_channel_C_sf"/>
</dbReference>
<protein>
    <submittedName>
        <fullName evidence="10">Small conductance mechanosensitive channel</fullName>
    </submittedName>
</protein>
<gene>
    <name evidence="10" type="ORF">F5897_001256</name>
</gene>
<dbReference type="InterPro" id="IPR049142">
    <property type="entry name" value="MS_channel_1st"/>
</dbReference>
<feature type="domain" description="Mechanosensitive ion channel transmembrane helices 2/3" evidence="9">
    <location>
        <begin position="88"/>
        <end position="126"/>
    </location>
</feature>
<reference evidence="10" key="1">
    <citation type="submission" date="2020-08" db="EMBL/GenBank/DDBJ databases">
        <title>Sequencing the genomes of 1000 actinobacteria strains.</title>
        <authorList>
            <person name="Klenk H.-P."/>
        </authorList>
    </citation>
    <scope>NUCLEOTIDE SEQUENCE [LARGE SCALE GENOMIC DNA]</scope>
    <source>
        <strain evidence="10">DSM 27064</strain>
    </source>
</reference>